<proteinExistence type="predicted"/>
<protein>
    <submittedName>
        <fullName evidence="1">Uncharacterized protein</fullName>
    </submittedName>
</protein>
<accession>A0AAD7AWT0</accession>
<feature type="non-terminal residue" evidence="1">
    <location>
        <position position="1"/>
    </location>
</feature>
<name>A0AAD7AWT0_MYCRO</name>
<evidence type="ECO:0000313" key="2">
    <source>
        <dbReference type="Proteomes" id="UP001221757"/>
    </source>
</evidence>
<evidence type="ECO:0000313" key="1">
    <source>
        <dbReference type="EMBL" id="KAJ7602281.1"/>
    </source>
</evidence>
<reference evidence="1" key="1">
    <citation type="submission" date="2023-03" db="EMBL/GenBank/DDBJ databases">
        <title>Massive genome expansion in bonnet fungi (Mycena s.s.) driven by repeated elements and novel gene families across ecological guilds.</title>
        <authorList>
            <consortium name="Lawrence Berkeley National Laboratory"/>
            <person name="Harder C.B."/>
            <person name="Miyauchi S."/>
            <person name="Viragh M."/>
            <person name="Kuo A."/>
            <person name="Thoen E."/>
            <person name="Andreopoulos B."/>
            <person name="Lu D."/>
            <person name="Skrede I."/>
            <person name="Drula E."/>
            <person name="Henrissat B."/>
            <person name="Morin E."/>
            <person name="Kohler A."/>
            <person name="Barry K."/>
            <person name="LaButti K."/>
            <person name="Morin E."/>
            <person name="Salamov A."/>
            <person name="Lipzen A."/>
            <person name="Mereny Z."/>
            <person name="Hegedus B."/>
            <person name="Baldrian P."/>
            <person name="Stursova M."/>
            <person name="Weitz H."/>
            <person name="Taylor A."/>
            <person name="Grigoriev I.V."/>
            <person name="Nagy L.G."/>
            <person name="Martin F."/>
            <person name="Kauserud H."/>
        </authorList>
    </citation>
    <scope>NUCLEOTIDE SEQUENCE</scope>
    <source>
        <strain evidence="1">CBHHK067</strain>
    </source>
</reference>
<sequence length="107" mass="12010">FTTICALISIIHSQKTNSFQLVIGLFLLGLGALKREILVLAHAGLSISYPAIIKHVKKLLQEGLVNIREVVKSCMVQIVWDNFNITFRVATQHCDVDCGFVNCRARW</sequence>
<dbReference type="EMBL" id="JARKIE010001409">
    <property type="protein sequence ID" value="KAJ7602281.1"/>
    <property type="molecule type" value="Genomic_DNA"/>
</dbReference>
<dbReference type="Proteomes" id="UP001221757">
    <property type="component" value="Unassembled WGS sequence"/>
</dbReference>
<organism evidence="1 2">
    <name type="scientific">Mycena rosella</name>
    <name type="common">Pink bonnet</name>
    <name type="synonym">Agaricus rosellus</name>
    <dbReference type="NCBI Taxonomy" id="1033263"/>
    <lineage>
        <taxon>Eukaryota</taxon>
        <taxon>Fungi</taxon>
        <taxon>Dikarya</taxon>
        <taxon>Basidiomycota</taxon>
        <taxon>Agaricomycotina</taxon>
        <taxon>Agaricomycetes</taxon>
        <taxon>Agaricomycetidae</taxon>
        <taxon>Agaricales</taxon>
        <taxon>Marasmiineae</taxon>
        <taxon>Mycenaceae</taxon>
        <taxon>Mycena</taxon>
    </lineage>
</organism>
<keyword evidence="2" id="KW-1185">Reference proteome</keyword>
<dbReference type="AlphaFoldDB" id="A0AAD7AWT0"/>
<gene>
    <name evidence="1" type="ORF">B0H17DRAFT_969247</name>
</gene>
<comment type="caution">
    <text evidence="1">The sequence shown here is derived from an EMBL/GenBank/DDBJ whole genome shotgun (WGS) entry which is preliminary data.</text>
</comment>